<dbReference type="Pfam" id="PF00651">
    <property type="entry name" value="BTB"/>
    <property type="match status" value="1"/>
</dbReference>
<feature type="compositionally biased region" description="Basic and acidic residues" evidence="3">
    <location>
        <begin position="540"/>
        <end position="550"/>
    </location>
</feature>
<dbReference type="Gene3D" id="2.120.10.80">
    <property type="entry name" value="Kelch-type beta propeller"/>
    <property type="match status" value="2"/>
</dbReference>
<keyword evidence="7" id="KW-1185">Reference proteome</keyword>
<dbReference type="Pfam" id="PF24681">
    <property type="entry name" value="Kelch_KLHDC2_KLHL20_DRC7"/>
    <property type="match status" value="1"/>
</dbReference>
<dbReference type="EMBL" id="CAKLCB010000387">
    <property type="protein sequence ID" value="CAH0522060.1"/>
    <property type="molecule type" value="Genomic_DNA"/>
</dbReference>
<evidence type="ECO:0000313" key="5">
    <source>
        <dbReference type="EMBL" id="CAH0480616.1"/>
    </source>
</evidence>
<dbReference type="AlphaFoldDB" id="A0AAU9LA55"/>
<evidence type="ECO:0000256" key="3">
    <source>
        <dbReference type="SAM" id="MobiDB-lite"/>
    </source>
</evidence>
<dbReference type="Pfam" id="PF01344">
    <property type="entry name" value="Kelch_1"/>
    <property type="match status" value="1"/>
</dbReference>
<dbReference type="Proteomes" id="UP001158986">
    <property type="component" value="Unassembled WGS sequence"/>
</dbReference>
<dbReference type="InterPro" id="IPR006652">
    <property type="entry name" value="Kelch_1"/>
</dbReference>
<protein>
    <recommendedName>
        <fullName evidence="4">BTB domain-containing protein</fullName>
    </recommendedName>
</protein>
<evidence type="ECO:0000256" key="1">
    <source>
        <dbReference type="ARBA" id="ARBA00022441"/>
    </source>
</evidence>
<dbReference type="InterPro" id="IPR015915">
    <property type="entry name" value="Kelch-typ_b-propeller"/>
</dbReference>
<feature type="region of interest" description="Disordered" evidence="3">
    <location>
        <begin position="535"/>
        <end position="556"/>
    </location>
</feature>
<dbReference type="SUPFAM" id="SSF54695">
    <property type="entry name" value="POZ domain"/>
    <property type="match status" value="1"/>
</dbReference>
<dbReference type="PROSITE" id="PS50097">
    <property type="entry name" value="BTB"/>
    <property type="match status" value="1"/>
</dbReference>
<evidence type="ECO:0000259" key="4">
    <source>
        <dbReference type="PROSITE" id="PS50097"/>
    </source>
</evidence>
<accession>A0AAU9LA55</accession>
<dbReference type="PANTHER" id="PTHR46376">
    <property type="entry name" value="LEUCINE-ZIPPER-LIKE TRANSCRIPTIONAL REGULATOR 1"/>
    <property type="match status" value="1"/>
</dbReference>
<gene>
    <name evidence="6" type="ORF">PBS001_LOCUS8499</name>
    <name evidence="5" type="ORF">PBS003_LOCUS7233</name>
</gene>
<comment type="caution">
    <text evidence="5">The sequence shown here is derived from an EMBL/GenBank/DDBJ whole genome shotgun (WGS) entry which is preliminary data.</text>
</comment>
<dbReference type="SUPFAM" id="SSF117281">
    <property type="entry name" value="Kelch motif"/>
    <property type="match status" value="2"/>
</dbReference>
<dbReference type="GO" id="GO:0005794">
    <property type="term" value="C:Golgi apparatus"/>
    <property type="evidence" value="ECO:0007669"/>
    <property type="project" value="TreeGrafter"/>
</dbReference>
<sequence>MHTADYVNHLGSIVVFRGGDGRDYLNDLHALEIHTMTWTRIKTRGQAPAPRASHSSAMVGHELLIFGGWDGQQRLNDIHVLDTRHMTWSAVDKEIRVHTRQDVAPPLPRAGMTMACHRDLLFVFGGSGPSSKCYDDLHVYDPNGHEWIETIAMVTTENSNNGQRHKWRHSYRSNPSRTRRRWDIYQDDVQQNMILAGNDTEAFDDDLDSDEEFEDAHSDGEAMRIAQGLANDSCGLANPNEMCEFLDVEMSKRRKTLYVVGRGPGRRAGHTCTVVDRMLVIFGGSCGANYLNDCFTLDTDPPPRASVSLPSPVRMLRHALAQYVDCEEFADISFLVEGRVVYAHKIILSALCARFRGMFSSGFREARESQVVITEMRYEIFLLLLEYLYTGHVETHDDAFAMCSITQGVAHELKFVSKNVAACPQSADGLNEFEEACRKETAQAQSLDLGLETMLQSLLELLVAADQFMLDHLKQRCEQALQYAVRIGSVEAIAEAADRANAIQLQAVCRHFLRNHSLLLPSRVPLNECCSFDSGDDDNPERKLQTPRDEDVNEAI</sequence>
<reference evidence="5 7" key="1">
    <citation type="submission" date="2021-11" db="EMBL/GenBank/DDBJ databases">
        <authorList>
            <person name="Islam A."/>
            <person name="Islam S."/>
            <person name="Flora M.S."/>
            <person name="Rahman M."/>
            <person name="Ziaur R.M."/>
            <person name="Epstein J.H."/>
            <person name="Hassan M."/>
            <person name="Klassen M."/>
            <person name="Woodard K."/>
            <person name="Webb A."/>
            <person name="Webby R.J."/>
            <person name="El Zowalaty M.E."/>
        </authorList>
    </citation>
    <scope>NUCLEOTIDE SEQUENCE</scope>
    <source>
        <strain evidence="6">Pbs1</strain>
        <strain evidence="5">Pbs3</strain>
    </source>
</reference>
<dbReference type="SMART" id="SM00225">
    <property type="entry name" value="BTB"/>
    <property type="match status" value="1"/>
</dbReference>
<keyword evidence="1" id="KW-0880">Kelch repeat</keyword>
<evidence type="ECO:0000313" key="7">
    <source>
        <dbReference type="Proteomes" id="UP001158986"/>
    </source>
</evidence>
<dbReference type="InterPro" id="IPR051568">
    <property type="entry name" value="LZTR1/Attractin"/>
</dbReference>
<evidence type="ECO:0000313" key="6">
    <source>
        <dbReference type="EMBL" id="CAH0522060.1"/>
    </source>
</evidence>
<evidence type="ECO:0000313" key="8">
    <source>
        <dbReference type="Proteomes" id="UP001160483"/>
    </source>
</evidence>
<organism evidence="5 8">
    <name type="scientific">Peronospora belbahrii</name>
    <dbReference type="NCBI Taxonomy" id="622444"/>
    <lineage>
        <taxon>Eukaryota</taxon>
        <taxon>Sar</taxon>
        <taxon>Stramenopiles</taxon>
        <taxon>Oomycota</taxon>
        <taxon>Peronosporomycetes</taxon>
        <taxon>Peronosporales</taxon>
        <taxon>Peronosporaceae</taxon>
        <taxon>Peronospora</taxon>
    </lineage>
</organism>
<dbReference type="PANTHER" id="PTHR46376:SF1">
    <property type="entry name" value="LEUCINE-ZIPPER-LIKE TRANSCRIPTIONAL REGULATOR 1"/>
    <property type="match status" value="1"/>
</dbReference>
<dbReference type="InterPro" id="IPR000210">
    <property type="entry name" value="BTB/POZ_dom"/>
</dbReference>
<name>A0AAU9LA55_9STRA</name>
<dbReference type="Gene3D" id="3.30.710.10">
    <property type="entry name" value="Potassium Channel Kv1.1, Chain A"/>
    <property type="match status" value="1"/>
</dbReference>
<dbReference type="Proteomes" id="UP001160483">
    <property type="component" value="Unassembled WGS sequence"/>
</dbReference>
<evidence type="ECO:0000256" key="2">
    <source>
        <dbReference type="ARBA" id="ARBA00022737"/>
    </source>
</evidence>
<dbReference type="EMBL" id="CAKKTJ010000324">
    <property type="protein sequence ID" value="CAH0480616.1"/>
    <property type="molecule type" value="Genomic_DNA"/>
</dbReference>
<dbReference type="InterPro" id="IPR011333">
    <property type="entry name" value="SKP1/BTB/POZ_sf"/>
</dbReference>
<feature type="domain" description="BTB" evidence="4">
    <location>
        <begin position="330"/>
        <end position="397"/>
    </location>
</feature>
<keyword evidence="2" id="KW-0677">Repeat</keyword>
<proteinExistence type="predicted"/>